<dbReference type="InterPro" id="IPR036188">
    <property type="entry name" value="FAD/NAD-bd_sf"/>
</dbReference>
<proteinExistence type="predicted"/>
<dbReference type="AlphaFoldDB" id="A0A4R8SAJ5"/>
<dbReference type="EMBL" id="PECM01000011">
    <property type="protein sequence ID" value="TEA00903.1"/>
    <property type="molecule type" value="Genomic_DNA"/>
</dbReference>
<evidence type="ECO:0000313" key="1">
    <source>
        <dbReference type="EMBL" id="TDZ91473.1"/>
    </source>
</evidence>
<dbReference type="SUPFAM" id="SSF51905">
    <property type="entry name" value="FAD/NAD(P)-binding domain"/>
    <property type="match status" value="1"/>
</dbReference>
<dbReference type="EMBL" id="PECK01000011">
    <property type="protein sequence ID" value="TDZ91473.1"/>
    <property type="molecule type" value="Genomic_DNA"/>
</dbReference>
<dbReference type="Proteomes" id="UP000295685">
    <property type="component" value="Unassembled WGS sequence"/>
</dbReference>
<dbReference type="EC" id="1.14.13.84" evidence="1"/>
<dbReference type="PANTHER" id="PTHR42877:SF4">
    <property type="entry name" value="FAD_NAD(P)-BINDING DOMAIN-CONTAINING PROTEIN-RELATED"/>
    <property type="match status" value="1"/>
</dbReference>
<name>A0A4R8SAJ5_9MYCO</name>
<keyword evidence="3" id="KW-1185">Reference proteome</keyword>
<keyword evidence="1" id="KW-0503">Monooxygenase</keyword>
<dbReference type="PRINTS" id="PR00411">
    <property type="entry name" value="PNDRDTASEI"/>
</dbReference>
<dbReference type="Pfam" id="PF13738">
    <property type="entry name" value="Pyr_redox_3"/>
    <property type="match status" value="1"/>
</dbReference>
<evidence type="ECO:0000313" key="3">
    <source>
        <dbReference type="Proteomes" id="UP000294844"/>
    </source>
</evidence>
<evidence type="ECO:0000313" key="4">
    <source>
        <dbReference type="Proteomes" id="UP000295685"/>
    </source>
</evidence>
<dbReference type="GO" id="GO:0033767">
    <property type="term" value="F:4-hydroxyacetophenone monooxygenase activity"/>
    <property type="evidence" value="ECO:0007669"/>
    <property type="project" value="UniProtKB-EC"/>
</dbReference>
<evidence type="ECO:0000313" key="2">
    <source>
        <dbReference type="EMBL" id="TEA00903.1"/>
    </source>
</evidence>
<reference evidence="3 4" key="1">
    <citation type="journal article" date="2019" name="Sci. Rep.">
        <title>Extended insight into the Mycobacterium chelonae-abscessus complex through whole genome sequencing of Mycobacterium salmoniphilum outbreak and Mycobacterium salmoniphilum-like strains.</title>
        <authorList>
            <person name="Behra P.R.K."/>
            <person name="Das S."/>
            <person name="Pettersson B.M.F."/>
            <person name="Shirreff L."/>
            <person name="DuCote T."/>
            <person name="Jacobsson K.G."/>
            <person name="Ennis D.G."/>
            <person name="Kirsebom L.A."/>
        </authorList>
    </citation>
    <scope>NUCLEOTIDE SEQUENCE [LARGE SCALE GENOMIC DNA]</scope>
    <source>
        <strain evidence="2 3">CCUG 60883</strain>
        <strain evidence="1 4">CCUG 60885</strain>
    </source>
</reference>
<dbReference type="PANTHER" id="PTHR42877">
    <property type="entry name" value="L-ORNITHINE N(5)-MONOOXYGENASE-RELATED"/>
    <property type="match status" value="1"/>
</dbReference>
<organism evidence="1 4">
    <name type="scientific">Mycobacteroides salmoniphilum</name>
    <dbReference type="NCBI Taxonomy" id="404941"/>
    <lineage>
        <taxon>Bacteria</taxon>
        <taxon>Bacillati</taxon>
        <taxon>Actinomycetota</taxon>
        <taxon>Actinomycetes</taxon>
        <taxon>Mycobacteriales</taxon>
        <taxon>Mycobacteriaceae</taxon>
        <taxon>Mycobacteroides</taxon>
    </lineage>
</organism>
<comment type="caution">
    <text evidence="1">The sequence shown here is derived from an EMBL/GenBank/DDBJ whole genome shotgun (WGS) entry which is preliminary data.</text>
</comment>
<protein>
    <submittedName>
        <fullName evidence="1">4-hydroxyacetophenone monooxygenase</fullName>
        <ecNumber evidence="1">1.14.13.84</ecNumber>
    </submittedName>
</protein>
<gene>
    <name evidence="1" type="primary">hapE_19</name>
    <name evidence="2" type="ORF">CCUG60883_04524</name>
    <name evidence="1" type="ORF">CCUG60885_04530</name>
</gene>
<dbReference type="InterPro" id="IPR051209">
    <property type="entry name" value="FAD-bind_Monooxygenase_sf"/>
</dbReference>
<keyword evidence="1" id="KW-0560">Oxidoreductase</keyword>
<dbReference type="Gene3D" id="3.50.50.60">
    <property type="entry name" value="FAD/NAD(P)-binding domain"/>
    <property type="match status" value="2"/>
</dbReference>
<accession>A0A4R8SAJ5</accession>
<dbReference type="Proteomes" id="UP000294844">
    <property type="component" value="Unassembled WGS sequence"/>
</dbReference>
<sequence>MSVVENSSDMPVIPDFEVVIVGAGFGGIGAGIALQRNGIHDFVILDKWDKVGGTWHANTYPGIAVDIPSFVYSFSYEQRGDWSRVFAPGHELREYAEEMVDKYGLREKLRLNTTVADAKFDERNSVWRLAIDGGNEITARFIVMAAGILEQPKMPDIEGIDTFAGTLMHPAVWDHDVPLAGKRVAVIGTGATALQLIPAIANEVAHMSVFQRTPIWLFPKFDTEIGARGRLLFGNKWIRSALRVVGSAATEAGMSGMVLGPRWLNDAGRRLAETRVRRWMRSQVHDPVVREKLIPSYGLGCKRPSMSNDYLKTFNRSNVSLVTDSIVRVTERGVVTADGTEHEADVLICATGYKIWDKGAFPSIPVHGRNGLELGEFWHRNRFQSYQGVSVPGFPNIFSIMGPYGFVYGSYLWMVESTSAHLSRAIAETKRRGATECEVRQEVHDEYFEKCLTRQKKNFLFTPTCAGSNTYYLNSAGDSPFRPSTHGEMYWQNRHFDFDVYQYSGPTQRHDLIATTAGKTAGKESL</sequence>